<feature type="signal peptide" evidence="1">
    <location>
        <begin position="1"/>
        <end position="30"/>
    </location>
</feature>
<dbReference type="AlphaFoldDB" id="A0A397U6F6"/>
<evidence type="ECO:0000256" key="1">
    <source>
        <dbReference type="SAM" id="SignalP"/>
    </source>
</evidence>
<dbReference type="EMBL" id="QKWP01002139">
    <property type="protein sequence ID" value="RIB04647.1"/>
    <property type="molecule type" value="Genomic_DNA"/>
</dbReference>
<name>A0A397U6F6_9GLOM</name>
<evidence type="ECO:0000313" key="3">
    <source>
        <dbReference type="Proteomes" id="UP000266673"/>
    </source>
</evidence>
<keyword evidence="1" id="KW-0732">Signal</keyword>
<dbReference type="OrthoDB" id="2442135at2759"/>
<comment type="caution">
    <text evidence="2">The sequence shown here is derived from an EMBL/GenBank/DDBJ whole genome shotgun (WGS) entry which is preliminary data.</text>
</comment>
<proteinExistence type="predicted"/>
<accession>A0A397U6F6</accession>
<sequence>MSLPLCSQAYYKFLLCVFLANFLMLGYTEGIPVLNNNKPTIIRYHRQFFTPKHDVPSEDYNNKFDRITLLSLESEEELEEIDWSELI</sequence>
<dbReference type="Proteomes" id="UP000266673">
    <property type="component" value="Unassembled WGS sequence"/>
</dbReference>
<gene>
    <name evidence="2" type="ORF">C2G38_2221839</name>
</gene>
<organism evidence="2 3">
    <name type="scientific">Gigaspora rosea</name>
    <dbReference type="NCBI Taxonomy" id="44941"/>
    <lineage>
        <taxon>Eukaryota</taxon>
        <taxon>Fungi</taxon>
        <taxon>Fungi incertae sedis</taxon>
        <taxon>Mucoromycota</taxon>
        <taxon>Glomeromycotina</taxon>
        <taxon>Glomeromycetes</taxon>
        <taxon>Diversisporales</taxon>
        <taxon>Gigasporaceae</taxon>
        <taxon>Gigaspora</taxon>
    </lineage>
</organism>
<feature type="chain" id="PRO_5017285279" evidence="1">
    <location>
        <begin position="31"/>
        <end position="87"/>
    </location>
</feature>
<reference evidence="2 3" key="1">
    <citation type="submission" date="2018-06" db="EMBL/GenBank/DDBJ databases">
        <title>Comparative genomics reveals the genomic features of Rhizophagus irregularis, R. cerebriforme, R. diaphanum and Gigaspora rosea, and their symbiotic lifestyle signature.</title>
        <authorList>
            <person name="Morin E."/>
            <person name="San Clemente H."/>
            <person name="Chen E.C.H."/>
            <person name="De La Providencia I."/>
            <person name="Hainaut M."/>
            <person name="Kuo A."/>
            <person name="Kohler A."/>
            <person name="Murat C."/>
            <person name="Tang N."/>
            <person name="Roy S."/>
            <person name="Loubradou J."/>
            <person name="Henrissat B."/>
            <person name="Grigoriev I.V."/>
            <person name="Corradi N."/>
            <person name="Roux C."/>
            <person name="Martin F.M."/>
        </authorList>
    </citation>
    <scope>NUCLEOTIDE SEQUENCE [LARGE SCALE GENOMIC DNA]</scope>
    <source>
        <strain evidence="2 3">DAOM 194757</strain>
    </source>
</reference>
<keyword evidence="3" id="KW-1185">Reference proteome</keyword>
<evidence type="ECO:0000313" key="2">
    <source>
        <dbReference type="EMBL" id="RIB04647.1"/>
    </source>
</evidence>
<protein>
    <submittedName>
        <fullName evidence="2">Uncharacterized protein</fullName>
    </submittedName>
</protein>